<dbReference type="Proteomes" id="UP000198666">
    <property type="component" value="Unassembled WGS sequence"/>
</dbReference>
<gene>
    <name evidence="2" type="ORF">SAMN05421663_101384</name>
</gene>
<feature type="transmembrane region" description="Helical" evidence="1">
    <location>
        <begin position="6"/>
        <end position="23"/>
    </location>
</feature>
<dbReference type="RefSeq" id="WP_093725432.1">
    <property type="nucleotide sequence ID" value="NZ_FMZB01000001.1"/>
</dbReference>
<keyword evidence="1" id="KW-0472">Membrane</keyword>
<proteinExistence type="predicted"/>
<reference evidence="3" key="1">
    <citation type="submission" date="2016-10" db="EMBL/GenBank/DDBJ databases">
        <authorList>
            <person name="Varghese N."/>
            <person name="Submissions S."/>
        </authorList>
    </citation>
    <scope>NUCLEOTIDE SEQUENCE [LARGE SCALE GENOMIC DNA]</scope>
    <source>
        <strain evidence="3">DSM 21620</strain>
    </source>
</reference>
<organism evidence="2 3">
    <name type="scientific">Terribacillus halophilus</name>
    <dbReference type="NCBI Taxonomy" id="361279"/>
    <lineage>
        <taxon>Bacteria</taxon>
        <taxon>Bacillati</taxon>
        <taxon>Bacillota</taxon>
        <taxon>Bacilli</taxon>
        <taxon>Bacillales</taxon>
        <taxon>Bacillaceae</taxon>
        <taxon>Terribacillus</taxon>
    </lineage>
</organism>
<protein>
    <submittedName>
        <fullName evidence="2">Uncharacterized protein</fullName>
    </submittedName>
</protein>
<sequence>MNDIVTFTGIAVVLILVGIAVFYNTGARKRPMQNPDRHREQLKLQWDTLKVRPTALVDEEHIERLKKALDLEYLVKVNDAFRQEHYDWSQKKINTHFRGLFRFFMLASIFRSKELFDKDIHRLWEVMRQFEEEYKAFCMRFFDGEITEDSSERGERHAEERERFEIKYLLLFQLGERTPMNWGEFFQYGDGRQFIDYIQMHDMEEVKREYMADNITPDAERTFENLYHHIKWGMEADPEELRNYQPGPEGSKEDKEMDMSILYFLYIRDEATDEEKQTLSLYTGKGSGFYATNESFGKMQKN</sequence>
<dbReference type="OrthoDB" id="71172at2"/>
<keyword evidence="1" id="KW-0812">Transmembrane</keyword>
<evidence type="ECO:0000256" key="1">
    <source>
        <dbReference type="SAM" id="Phobius"/>
    </source>
</evidence>
<dbReference type="AlphaFoldDB" id="A0A1G6IU19"/>
<keyword evidence="3" id="KW-1185">Reference proteome</keyword>
<dbReference type="EMBL" id="FMZB01000001">
    <property type="protein sequence ID" value="SDC09954.1"/>
    <property type="molecule type" value="Genomic_DNA"/>
</dbReference>
<evidence type="ECO:0000313" key="2">
    <source>
        <dbReference type="EMBL" id="SDC09954.1"/>
    </source>
</evidence>
<keyword evidence="1" id="KW-1133">Transmembrane helix</keyword>
<name>A0A1G6IU19_9BACI</name>
<evidence type="ECO:0000313" key="3">
    <source>
        <dbReference type="Proteomes" id="UP000198666"/>
    </source>
</evidence>
<dbReference type="STRING" id="361279.SAMN05421663_101384"/>
<accession>A0A1G6IU19</accession>